<proteinExistence type="inferred from homology"/>
<dbReference type="PANTHER" id="PTHR31113">
    <property type="entry name" value="UPF0496 PROTEIN 3-RELATED"/>
    <property type="match status" value="1"/>
</dbReference>
<dbReference type="GO" id="GO:0016020">
    <property type="term" value="C:membrane"/>
    <property type="evidence" value="ECO:0007669"/>
    <property type="project" value="UniProtKB-SubCell"/>
</dbReference>
<evidence type="ECO:0000256" key="1">
    <source>
        <dbReference type="ARBA" id="ARBA00004370"/>
    </source>
</evidence>
<evidence type="ECO:0000256" key="5">
    <source>
        <dbReference type="ARBA" id="ARBA00023136"/>
    </source>
</evidence>
<dbReference type="Proteomes" id="UP000797356">
    <property type="component" value="Chromosome 16"/>
</dbReference>
<reference evidence="8" key="2">
    <citation type="submission" date="2019-07" db="EMBL/GenBank/DDBJ databases">
        <authorList>
            <person name="Yang Y."/>
            <person name="Bocs S."/>
            <person name="Baudouin L."/>
        </authorList>
    </citation>
    <scope>NUCLEOTIDE SEQUENCE</scope>
    <source>
        <tissue evidence="8">Spear leaf of Hainan Tall coconut</tissue>
    </source>
</reference>
<keyword evidence="4 7" id="KW-1133">Transmembrane helix</keyword>
<dbReference type="EMBL" id="CM017887">
    <property type="protein sequence ID" value="KAG1371251.1"/>
    <property type="molecule type" value="Genomic_DNA"/>
</dbReference>
<protein>
    <submittedName>
        <fullName evidence="8">UPF0496 protein</fullName>
    </submittedName>
</protein>
<evidence type="ECO:0000313" key="8">
    <source>
        <dbReference type="EMBL" id="KAG1371251.1"/>
    </source>
</evidence>
<organism evidence="8 9">
    <name type="scientific">Cocos nucifera</name>
    <name type="common">Coconut palm</name>
    <dbReference type="NCBI Taxonomy" id="13894"/>
    <lineage>
        <taxon>Eukaryota</taxon>
        <taxon>Viridiplantae</taxon>
        <taxon>Streptophyta</taxon>
        <taxon>Embryophyta</taxon>
        <taxon>Tracheophyta</taxon>
        <taxon>Spermatophyta</taxon>
        <taxon>Magnoliopsida</taxon>
        <taxon>Liliopsida</taxon>
        <taxon>Arecaceae</taxon>
        <taxon>Arecoideae</taxon>
        <taxon>Cocoseae</taxon>
        <taxon>Attaleinae</taxon>
        <taxon>Cocos</taxon>
    </lineage>
</organism>
<evidence type="ECO:0000256" key="7">
    <source>
        <dbReference type="SAM" id="Phobius"/>
    </source>
</evidence>
<keyword evidence="6" id="KW-0175">Coiled coil</keyword>
<gene>
    <name evidence="8" type="ORF">COCNU_16G003450</name>
</gene>
<comment type="similarity">
    <text evidence="2">Belongs to the UPF0496 family.</text>
</comment>
<reference evidence="8" key="1">
    <citation type="journal article" date="2017" name="Gigascience">
        <title>The genome draft of coconut (Cocos nucifera).</title>
        <authorList>
            <person name="Xiao Y."/>
            <person name="Xu P."/>
            <person name="Fan H."/>
            <person name="Baudouin L."/>
            <person name="Xia W."/>
            <person name="Bocs S."/>
            <person name="Xu J."/>
            <person name="Li Q."/>
            <person name="Guo A."/>
            <person name="Zhou L."/>
            <person name="Li J."/>
            <person name="Wu Y."/>
            <person name="Ma Z."/>
            <person name="Armero A."/>
            <person name="Issali A.E."/>
            <person name="Liu N."/>
            <person name="Peng M."/>
            <person name="Yang Y."/>
        </authorList>
    </citation>
    <scope>NUCLEOTIDE SEQUENCE</scope>
    <source>
        <tissue evidence="8">Spear leaf of Hainan Tall coconut</tissue>
    </source>
</reference>
<keyword evidence="3 7" id="KW-0812">Transmembrane</keyword>
<dbReference type="Pfam" id="PF05055">
    <property type="entry name" value="DUF677"/>
    <property type="match status" value="1"/>
</dbReference>
<name>A0A8K0IY37_COCNU</name>
<evidence type="ECO:0000256" key="2">
    <source>
        <dbReference type="ARBA" id="ARBA00009074"/>
    </source>
</evidence>
<accession>A0A8K0IY37</accession>
<evidence type="ECO:0000256" key="3">
    <source>
        <dbReference type="ARBA" id="ARBA00022692"/>
    </source>
</evidence>
<comment type="caution">
    <text evidence="8">The sequence shown here is derived from an EMBL/GenBank/DDBJ whole genome shotgun (WGS) entry which is preliminary data.</text>
</comment>
<dbReference type="InterPro" id="IPR007749">
    <property type="entry name" value="DUF677"/>
</dbReference>
<comment type="subcellular location">
    <subcellularLocation>
        <location evidence="1">Membrane</location>
    </subcellularLocation>
</comment>
<evidence type="ECO:0000256" key="4">
    <source>
        <dbReference type="ARBA" id="ARBA00022989"/>
    </source>
</evidence>
<dbReference type="AlphaFoldDB" id="A0A8K0IY37"/>
<feature type="coiled-coil region" evidence="6">
    <location>
        <begin position="52"/>
        <end position="114"/>
    </location>
</feature>
<dbReference type="PANTHER" id="PTHR31113:SF3">
    <property type="entry name" value="UPF0496 PROTEIN 1"/>
    <property type="match status" value="1"/>
</dbReference>
<keyword evidence="9" id="KW-1185">Reference proteome</keyword>
<feature type="transmembrane region" description="Helical" evidence="7">
    <location>
        <begin position="127"/>
        <end position="147"/>
    </location>
</feature>
<dbReference type="OrthoDB" id="775669at2759"/>
<evidence type="ECO:0000256" key="6">
    <source>
        <dbReference type="SAM" id="Coils"/>
    </source>
</evidence>
<keyword evidence="5 7" id="KW-0472">Membrane</keyword>
<evidence type="ECO:0000313" key="9">
    <source>
        <dbReference type="Proteomes" id="UP000797356"/>
    </source>
</evidence>
<sequence>MLKEAISKNPGLLSFLNDHINCAIITTLRTVTGVKGHLDKAQVISSTIRGALECFEKEKKNKKKKKSTLDNLKTSRAVGNPFVGLNTEELRSACERLLSLQALLRQRNDDLERRLGSAKKWRKVWNMIYKAGGVVVLACSVMLSAVASAVAGAGATAFATAMTSVGTCINSFWDEWEGWLQGEKDVVAAMQRKGRLAVGELENITSIVEKLKIDIDVVLKGVDFAISREEMEVKVGMENIMAKKGEVEKGLDSLKEKLESFGGKIGIATTELLEIIMKDT</sequence>